<evidence type="ECO:0000259" key="2">
    <source>
        <dbReference type="Pfam" id="PF20152"/>
    </source>
</evidence>
<dbReference type="InterPro" id="IPR045339">
    <property type="entry name" value="DUF6534"/>
</dbReference>
<evidence type="ECO:0000313" key="4">
    <source>
        <dbReference type="Proteomes" id="UP000629468"/>
    </source>
</evidence>
<dbReference type="PANTHER" id="PTHR40465">
    <property type="entry name" value="CHROMOSOME 1, WHOLE GENOME SHOTGUN SEQUENCE"/>
    <property type="match status" value="1"/>
</dbReference>
<gene>
    <name evidence="3" type="ORF">Agabi119p4_10164</name>
</gene>
<sequence>MVKHCGSKNSYPPLTRGPWGISCALRRDLPTCDMDTQSAHGINLGPVFAPIYWGFILSLVFTGMTIVQAYVYFPSHGDKQYIRVMAGLMLFLDLASSALAAQSIYYYLVPYFGSLVPLGAITPELSAECLVSTIITSISQGYFIYQLIIVKRAGRGSWLVISTITFFQIVAFGGGLGCVATMYVFKHGVLSDRNETFSIFFGIAKGAGAMTDILATVAMCLFLSTVRTGISRTNETLRSLIRFVVHRGALVTLVQVLLLITFYSSPTKLVWFAFHLNVTKLYANTFFAMLNARSSLKDRYASGVGISSNNLHLNSKTLGSSHERAGFKEGTNPFQQFEPSQMPRISKTVVVTAV</sequence>
<keyword evidence="1" id="KW-0472">Membrane</keyword>
<accession>A0A8H7C2G0</accession>
<dbReference type="EMBL" id="JABXXO010000014">
    <property type="protein sequence ID" value="KAF7760755.1"/>
    <property type="molecule type" value="Genomic_DNA"/>
</dbReference>
<feature type="domain" description="DUF6534" evidence="2">
    <location>
        <begin position="209"/>
        <end position="295"/>
    </location>
</feature>
<reference evidence="3 4" key="1">
    <citation type="journal article" name="Sci. Rep.">
        <title>Telomere-to-telomere assembled and centromere annotated genomes of the two main subspecies of the button mushroom Agaricus bisporus reveal especially polymorphic chromosome ends.</title>
        <authorList>
            <person name="Sonnenberg A.S.M."/>
            <person name="Sedaghat-Telgerd N."/>
            <person name="Lavrijssen B."/>
            <person name="Ohm R.A."/>
            <person name="Hendrickx P.M."/>
            <person name="Scholtmeijer K."/>
            <person name="Baars J.J.P."/>
            <person name="van Peer A."/>
        </authorList>
    </citation>
    <scope>NUCLEOTIDE SEQUENCE [LARGE SCALE GENOMIC DNA]</scope>
    <source>
        <strain evidence="3 4">H119_p4</strain>
    </source>
</reference>
<dbReference type="PANTHER" id="PTHR40465:SF1">
    <property type="entry name" value="DUF6534 DOMAIN-CONTAINING PROTEIN"/>
    <property type="match status" value="1"/>
</dbReference>
<comment type="caution">
    <text evidence="3">The sequence shown here is derived from an EMBL/GenBank/DDBJ whole genome shotgun (WGS) entry which is preliminary data.</text>
</comment>
<feature type="transmembrane region" description="Helical" evidence="1">
    <location>
        <begin position="51"/>
        <end position="73"/>
    </location>
</feature>
<dbReference type="Pfam" id="PF20152">
    <property type="entry name" value="DUF6534"/>
    <property type="match status" value="1"/>
</dbReference>
<evidence type="ECO:0000313" key="3">
    <source>
        <dbReference type="EMBL" id="KAF7760755.1"/>
    </source>
</evidence>
<dbReference type="Proteomes" id="UP000629468">
    <property type="component" value="Unassembled WGS sequence"/>
</dbReference>
<feature type="transmembrane region" description="Helical" evidence="1">
    <location>
        <begin position="85"/>
        <end position="105"/>
    </location>
</feature>
<feature type="transmembrane region" description="Helical" evidence="1">
    <location>
        <begin position="157"/>
        <end position="185"/>
    </location>
</feature>
<feature type="transmembrane region" description="Helical" evidence="1">
    <location>
        <begin position="197"/>
        <end position="223"/>
    </location>
</feature>
<proteinExistence type="predicted"/>
<feature type="transmembrane region" description="Helical" evidence="1">
    <location>
        <begin position="244"/>
        <end position="263"/>
    </location>
</feature>
<organism evidence="3 4">
    <name type="scientific">Agaricus bisporus var. burnettii</name>
    <dbReference type="NCBI Taxonomy" id="192524"/>
    <lineage>
        <taxon>Eukaryota</taxon>
        <taxon>Fungi</taxon>
        <taxon>Dikarya</taxon>
        <taxon>Basidiomycota</taxon>
        <taxon>Agaricomycotina</taxon>
        <taxon>Agaricomycetes</taxon>
        <taxon>Agaricomycetidae</taxon>
        <taxon>Agaricales</taxon>
        <taxon>Agaricineae</taxon>
        <taxon>Agaricaceae</taxon>
        <taxon>Agaricus</taxon>
    </lineage>
</organism>
<feature type="transmembrane region" description="Helical" evidence="1">
    <location>
        <begin position="269"/>
        <end position="290"/>
    </location>
</feature>
<keyword evidence="1" id="KW-0812">Transmembrane</keyword>
<protein>
    <recommendedName>
        <fullName evidence="2">DUF6534 domain-containing protein</fullName>
    </recommendedName>
</protein>
<feature type="transmembrane region" description="Helical" evidence="1">
    <location>
        <begin position="125"/>
        <end position="145"/>
    </location>
</feature>
<keyword evidence="1" id="KW-1133">Transmembrane helix</keyword>
<evidence type="ECO:0000256" key="1">
    <source>
        <dbReference type="SAM" id="Phobius"/>
    </source>
</evidence>
<dbReference type="AlphaFoldDB" id="A0A8H7C2G0"/>
<name>A0A8H7C2G0_AGABI</name>